<evidence type="ECO:0000256" key="2">
    <source>
        <dbReference type="ARBA" id="ARBA00007448"/>
    </source>
</evidence>
<feature type="domain" description="AAA+ ATPase" evidence="7">
    <location>
        <begin position="253"/>
        <end position="389"/>
    </location>
</feature>
<dbReference type="SUPFAM" id="SSF52540">
    <property type="entry name" value="P-loop containing nucleoside triphosphate hydrolases"/>
    <property type="match status" value="1"/>
</dbReference>
<dbReference type="Gene3D" id="3.40.50.300">
    <property type="entry name" value="P-loop containing nucleotide triphosphate hydrolases"/>
    <property type="match status" value="1"/>
</dbReference>
<dbReference type="AlphaFoldDB" id="A0A9Q1JH06"/>
<reference evidence="8" key="1">
    <citation type="submission" date="2022-04" db="EMBL/GenBank/DDBJ databases">
        <title>Carnegiea gigantea Genome sequencing and assembly v2.</title>
        <authorList>
            <person name="Copetti D."/>
            <person name="Sanderson M.J."/>
            <person name="Burquez A."/>
            <person name="Wojciechowski M.F."/>
        </authorList>
    </citation>
    <scope>NUCLEOTIDE SEQUENCE</scope>
    <source>
        <strain evidence="8">SGP5-SGP5p</strain>
        <tissue evidence="8">Aerial part</tissue>
    </source>
</reference>
<dbReference type="GO" id="GO:0005524">
    <property type="term" value="F:ATP binding"/>
    <property type="evidence" value="ECO:0007669"/>
    <property type="project" value="UniProtKB-KW"/>
</dbReference>
<dbReference type="InterPro" id="IPR027417">
    <property type="entry name" value="P-loop_NTPase"/>
</dbReference>
<keyword evidence="9" id="KW-1185">Reference proteome</keyword>
<dbReference type="PROSITE" id="PS00674">
    <property type="entry name" value="AAA"/>
    <property type="match status" value="1"/>
</dbReference>
<evidence type="ECO:0000313" key="9">
    <source>
        <dbReference type="Proteomes" id="UP001153076"/>
    </source>
</evidence>
<comment type="catalytic activity">
    <reaction evidence="5">
        <text>ATP + H2O = ADP + phosphate + H(+)</text>
        <dbReference type="Rhea" id="RHEA:13065"/>
        <dbReference type="ChEBI" id="CHEBI:15377"/>
        <dbReference type="ChEBI" id="CHEBI:15378"/>
        <dbReference type="ChEBI" id="CHEBI:30616"/>
        <dbReference type="ChEBI" id="CHEBI:43474"/>
        <dbReference type="ChEBI" id="CHEBI:456216"/>
    </reaction>
</comment>
<evidence type="ECO:0000256" key="3">
    <source>
        <dbReference type="ARBA" id="ARBA00022801"/>
    </source>
</evidence>
<name>A0A9Q1JH06_9CARY</name>
<proteinExistence type="inferred from homology"/>
<dbReference type="OrthoDB" id="10251412at2759"/>
<gene>
    <name evidence="8" type="ORF">Cgig2_018504</name>
</gene>
<comment type="similarity">
    <text evidence="2">Belongs to the AAA ATPase family. BCS1 subfamily.</text>
</comment>
<keyword evidence="6" id="KW-0547">Nucleotide-binding</keyword>
<dbReference type="InterPro" id="IPR058017">
    <property type="entry name" value="At3g28540-like_C"/>
</dbReference>
<dbReference type="InterPro" id="IPR003959">
    <property type="entry name" value="ATPase_AAA_core"/>
</dbReference>
<dbReference type="GO" id="GO:0006950">
    <property type="term" value="P:response to stress"/>
    <property type="evidence" value="ECO:0007669"/>
    <property type="project" value="UniProtKB-ARBA"/>
</dbReference>
<accession>A0A9Q1JH06</accession>
<dbReference type="InterPro" id="IPR003593">
    <property type="entry name" value="AAA+_ATPase"/>
</dbReference>
<keyword evidence="3" id="KW-0378">Hydrolase</keyword>
<keyword evidence="4" id="KW-0460">Magnesium</keyword>
<evidence type="ECO:0000256" key="6">
    <source>
        <dbReference type="RuleBase" id="RU003651"/>
    </source>
</evidence>
<organism evidence="8 9">
    <name type="scientific">Carnegiea gigantea</name>
    <dbReference type="NCBI Taxonomy" id="171969"/>
    <lineage>
        <taxon>Eukaryota</taxon>
        <taxon>Viridiplantae</taxon>
        <taxon>Streptophyta</taxon>
        <taxon>Embryophyta</taxon>
        <taxon>Tracheophyta</taxon>
        <taxon>Spermatophyta</taxon>
        <taxon>Magnoliopsida</taxon>
        <taxon>eudicotyledons</taxon>
        <taxon>Gunneridae</taxon>
        <taxon>Pentapetalae</taxon>
        <taxon>Caryophyllales</taxon>
        <taxon>Cactineae</taxon>
        <taxon>Cactaceae</taxon>
        <taxon>Cactoideae</taxon>
        <taxon>Echinocereeae</taxon>
        <taxon>Carnegiea</taxon>
    </lineage>
</organism>
<dbReference type="Gene3D" id="6.10.280.40">
    <property type="match status" value="1"/>
</dbReference>
<evidence type="ECO:0000256" key="4">
    <source>
        <dbReference type="ARBA" id="ARBA00022842"/>
    </source>
</evidence>
<dbReference type="CDD" id="cd19510">
    <property type="entry name" value="RecA-like_BCS1"/>
    <property type="match status" value="1"/>
</dbReference>
<dbReference type="InterPro" id="IPR003960">
    <property type="entry name" value="ATPase_AAA_CS"/>
</dbReference>
<evidence type="ECO:0000256" key="1">
    <source>
        <dbReference type="ARBA" id="ARBA00001946"/>
    </source>
</evidence>
<dbReference type="InterPro" id="IPR025753">
    <property type="entry name" value="AAA_N_dom"/>
</dbReference>
<comment type="caution">
    <text evidence="8">The sequence shown here is derived from an EMBL/GenBank/DDBJ whole genome shotgun (WGS) entry which is preliminary data.</text>
</comment>
<dbReference type="PANTHER" id="PTHR23070">
    <property type="entry name" value="BCS1 AAA-TYPE ATPASE"/>
    <property type="match status" value="1"/>
</dbReference>
<dbReference type="GO" id="GO:0016887">
    <property type="term" value="F:ATP hydrolysis activity"/>
    <property type="evidence" value="ECO:0007669"/>
    <property type="project" value="InterPro"/>
</dbReference>
<dbReference type="Pfam" id="PF25568">
    <property type="entry name" value="AAA_lid_At3g28540"/>
    <property type="match status" value="1"/>
</dbReference>
<dbReference type="EMBL" id="JAKOGI010001624">
    <property type="protein sequence ID" value="KAJ8424697.1"/>
    <property type="molecule type" value="Genomic_DNA"/>
</dbReference>
<dbReference type="SMART" id="SM00382">
    <property type="entry name" value="AAA"/>
    <property type="match status" value="1"/>
</dbReference>
<dbReference type="Proteomes" id="UP001153076">
    <property type="component" value="Unassembled WGS sequence"/>
</dbReference>
<sequence>MVTFSCENLNLAPTNAVISTVASAAATAVLLCTIASDFIPEQLQSFFSAKFKTLSKTLTTQITIVIDEFNGLTPNQMFEPANLYLGTKISPTARRIKASKNEKEKEVEFGVDKDEEIVDWFDGVRLNWVLVSRTMMGENGKNKKKKRESGSGLVKSEVRFFELRFHKMHKEMVLSRYLRYVLSEAKKIKESRKEIKLHTVDYNGTDYWSSIILDHPATFDKIAMDPEVKKGLIEDLHLFISRKDYYRRVGKAWKRGYLLYGPPGSGKSSLVAAMANYLRFDVYDLDLKEVMCNSDLRRLLIGTASKSILVIEDIDCSGELQNRAAEGGAPPVDDEKVSLSGLLNFIDGLWSTCGDERIIIFTTNHKDRLDPALLRPGRMDVHIHMSYCTFSGFKVLAANYLQIQDHPLYKDLDDLLKQVQVTPAEVAGELMKSDDPEIALRGLIGFLKASRRENQEQ</sequence>
<dbReference type="Pfam" id="PF14363">
    <property type="entry name" value="AAA_assoc"/>
    <property type="match status" value="1"/>
</dbReference>
<comment type="cofactor">
    <cofactor evidence="1">
        <name>Mg(2+)</name>
        <dbReference type="ChEBI" id="CHEBI:18420"/>
    </cofactor>
</comment>
<dbReference type="InterPro" id="IPR050747">
    <property type="entry name" value="Mitochondrial_chaperone_BCS1"/>
</dbReference>
<keyword evidence="6" id="KW-0067">ATP-binding</keyword>
<evidence type="ECO:0000256" key="5">
    <source>
        <dbReference type="ARBA" id="ARBA00049360"/>
    </source>
</evidence>
<protein>
    <recommendedName>
        <fullName evidence="7">AAA+ ATPase domain-containing protein</fullName>
    </recommendedName>
</protein>
<dbReference type="Pfam" id="PF00004">
    <property type="entry name" value="AAA"/>
    <property type="match status" value="1"/>
</dbReference>
<evidence type="ECO:0000313" key="8">
    <source>
        <dbReference type="EMBL" id="KAJ8424697.1"/>
    </source>
</evidence>
<evidence type="ECO:0000259" key="7">
    <source>
        <dbReference type="SMART" id="SM00382"/>
    </source>
</evidence>